<keyword evidence="4 5" id="KW-0472">Membrane</keyword>
<feature type="non-terminal residue" evidence="6">
    <location>
        <position position="258"/>
    </location>
</feature>
<name>X0XBY7_9ZZZZ</name>
<evidence type="ECO:0000256" key="2">
    <source>
        <dbReference type="ARBA" id="ARBA00022692"/>
    </source>
</evidence>
<comment type="subcellular location">
    <subcellularLocation>
        <location evidence="1">Membrane</location>
        <topology evidence="1">Multi-pass membrane protein</topology>
    </subcellularLocation>
</comment>
<evidence type="ECO:0000256" key="4">
    <source>
        <dbReference type="ARBA" id="ARBA00023136"/>
    </source>
</evidence>
<dbReference type="EMBL" id="BARS01035784">
    <property type="protein sequence ID" value="GAG22446.1"/>
    <property type="molecule type" value="Genomic_DNA"/>
</dbReference>
<keyword evidence="3 5" id="KW-1133">Transmembrane helix</keyword>
<keyword evidence="2 5" id="KW-0812">Transmembrane</keyword>
<evidence type="ECO:0000256" key="3">
    <source>
        <dbReference type="ARBA" id="ARBA00022989"/>
    </source>
</evidence>
<gene>
    <name evidence="6" type="ORF">S01H1_55087</name>
</gene>
<sequence>KIKFFYSLGFYFNYFRAPAIIILPVWIAKEIYFLYTDDIGNVAYEAHLGGLISGAVLGLIGFVLFRNMIADMLQTDEQVDEISPLIEKALERVSQLDMEAGSRLLEQVLTKDPGHIGAMTHLFNIHKNSPQDPRFHEIARQLLNRLTIDSTQHKQAGRIFEQYTQLTSRPCLSSDLYLRMISVLSGLGYPEKAERIMAMFLRQKPNLPGIPQALLKLADGFRQKGIMTKYQRCLILIGKKYPDSAEDQIARKKGEFRP</sequence>
<evidence type="ECO:0000256" key="5">
    <source>
        <dbReference type="SAM" id="Phobius"/>
    </source>
</evidence>
<dbReference type="SUPFAM" id="SSF144091">
    <property type="entry name" value="Rhomboid-like"/>
    <property type="match status" value="1"/>
</dbReference>
<feature type="non-terminal residue" evidence="6">
    <location>
        <position position="1"/>
    </location>
</feature>
<proteinExistence type="predicted"/>
<dbReference type="Gene3D" id="1.25.40.10">
    <property type="entry name" value="Tetratricopeptide repeat domain"/>
    <property type="match status" value="1"/>
</dbReference>
<accession>X0XBY7</accession>
<feature type="transmembrane region" description="Helical" evidence="5">
    <location>
        <begin position="47"/>
        <end position="65"/>
    </location>
</feature>
<comment type="caution">
    <text evidence="6">The sequence shown here is derived from an EMBL/GenBank/DDBJ whole genome shotgun (WGS) entry which is preliminary data.</text>
</comment>
<dbReference type="InterPro" id="IPR011990">
    <property type="entry name" value="TPR-like_helical_dom_sf"/>
</dbReference>
<dbReference type="AlphaFoldDB" id="X0XBY7"/>
<dbReference type="SUPFAM" id="SSF48452">
    <property type="entry name" value="TPR-like"/>
    <property type="match status" value="1"/>
</dbReference>
<dbReference type="GO" id="GO:0016020">
    <property type="term" value="C:membrane"/>
    <property type="evidence" value="ECO:0007669"/>
    <property type="project" value="UniProtKB-SubCell"/>
</dbReference>
<evidence type="ECO:0000313" key="6">
    <source>
        <dbReference type="EMBL" id="GAG22446.1"/>
    </source>
</evidence>
<protein>
    <submittedName>
        <fullName evidence="6">Uncharacterized protein</fullName>
    </submittedName>
</protein>
<evidence type="ECO:0000256" key="1">
    <source>
        <dbReference type="ARBA" id="ARBA00004141"/>
    </source>
</evidence>
<feature type="transmembrane region" description="Helical" evidence="5">
    <location>
        <begin position="12"/>
        <end position="35"/>
    </location>
</feature>
<reference evidence="6" key="1">
    <citation type="journal article" date="2014" name="Front. Microbiol.">
        <title>High frequency of phylogenetically diverse reductive dehalogenase-homologous genes in deep subseafloor sedimentary metagenomes.</title>
        <authorList>
            <person name="Kawai M."/>
            <person name="Futagami T."/>
            <person name="Toyoda A."/>
            <person name="Takaki Y."/>
            <person name="Nishi S."/>
            <person name="Hori S."/>
            <person name="Arai W."/>
            <person name="Tsubouchi T."/>
            <person name="Morono Y."/>
            <person name="Uchiyama I."/>
            <person name="Ito T."/>
            <person name="Fujiyama A."/>
            <person name="Inagaki F."/>
            <person name="Takami H."/>
        </authorList>
    </citation>
    <scope>NUCLEOTIDE SEQUENCE</scope>
    <source>
        <strain evidence="6">Expedition CK06-06</strain>
    </source>
</reference>
<organism evidence="6">
    <name type="scientific">marine sediment metagenome</name>
    <dbReference type="NCBI Taxonomy" id="412755"/>
    <lineage>
        <taxon>unclassified sequences</taxon>
        <taxon>metagenomes</taxon>
        <taxon>ecological metagenomes</taxon>
    </lineage>
</organism>
<dbReference type="InterPro" id="IPR035952">
    <property type="entry name" value="Rhomboid-like_sf"/>
</dbReference>